<evidence type="ECO:0000313" key="4">
    <source>
        <dbReference type="Proteomes" id="UP000197138"/>
    </source>
</evidence>
<sequence>MFALARTYTAFKRLPSAKGCWLYVYVHFFFIVITTGVTPLPDSSTPQDDGRGSRRCFRRSQPFGPDSLSTASHACSAAPNSHRHAPGILGRPSYAPPAPGVFRGATATGLTNFRRHQRSSPHRGPRGHCQPNGHQYGGAARLAQRT</sequence>
<evidence type="ECO:0000256" key="2">
    <source>
        <dbReference type="SAM" id="Phobius"/>
    </source>
</evidence>
<keyword evidence="2" id="KW-1133">Transmembrane helix</keyword>
<proteinExistence type="predicted"/>
<keyword evidence="2" id="KW-0472">Membrane</keyword>
<name>A0A218WEF5_PUNGR</name>
<evidence type="ECO:0000256" key="1">
    <source>
        <dbReference type="SAM" id="MobiDB-lite"/>
    </source>
</evidence>
<dbReference type="EMBL" id="MTKT01004588">
    <property type="protein sequence ID" value="OWM70923.1"/>
    <property type="molecule type" value="Genomic_DNA"/>
</dbReference>
<protein>
    <submittedName>
        <fullName evidence="3">Uncharacterized protein</fullName>
    </submittedName>
</protein>
<keyword evidence="2" id="KW-0812">Transmembrane</keyword>
<comment type="caution">
    <text evidence="3">The sequence shown here is derived from an EMBL/GenBank/DDBJ whole genome shotgun (WGS) entry which is preliminary data.</text>
</comment>
<dbReference type="AlphaFoldDB" id="A0A218WEF5"/>
<feature type="compositionally biased region" description="Basic residues" evidence="1">
    <location>
        <begin position="113"/>
        <end position="126"/>
    </location>
</feature>
<feature type="region of interest" description="Disordered" evidence="1">
    <location>
        <begin position="40"/>
        <end position="146"/>
    </location>
</feature>
<evidence type="ECO:0000313" key="3">
    <source>
        <dbReference type="EMBL" id="OWM70923.1"/>
    </source>
</evidence>
<accession>A0A218WEF5</accession>
<feature type="transmembrane region" description="Helical" evidence="2">
    <location>
        <begin position="20"/>
        <end position="40"/>
    </location>
</feature>
<dbReference type="Proteomes" id="UP000197138">
    <property type="component" value="Unassembled WGS sequence"/>
</dbReference>
<organism evidence="3 4">
    <name type="scientific">Punica granatum</name>
    <name type="common">Pomegranate</name>
    <dbReference type="NCBI Taxonomy" id="22663"/>
    <lineage>
        <taxon>Eukaryota</taxon>
        <taxon>Viridiplantae</taxon>
        <taxon>Streptophyta</taxon>
        <taxon>Embryophyta</taxon>
        <taxon>Tracheophyta</taxon>
        <taxon>Spermatophyta</taxon>
        <taxon>Magnoliopsida</taxon>
        <taxon>eudicotyledons</taxon>
        <taxon>Gunneridae</taxon>
        <taxon>Pentapetalae</taxon>
        <taxon>rosids</taxon>
        <taxon>malvids</taxon>
        <taxon>Myrtales</taxon>
        <taxon>Lythraceae</taxon>
        <taxon>Punica</taxon>
    </lineage>
</organism>
<reference evidence="4" key="1">
    <citation type="journal article" date="2017" name="Plant J.">
        <title>The pomegranate (Punica granatum L.) genome and the genomics of punicalagin biosynthesis.</title>
        <authorList>
            <person name="Qin G."/>
            <person name="Xu C."/>
            <person name="Ming R."/>
            <person name="Tang H."/>
            <person name="Guyot R."/>
            <person name="Kramer E.M."/>
            <person name="Hu Y."/>
            <person name="Yi X."/>
            <person name="Qi Y."/>
            <person name="Xu X."/>
            <person name="Gao Z."/>
            <person name="Pan H."/>
            <person name="Jian J."/>
            <person name="Tian Y."/>
            <person name="Yue Z."/>
            <person name="Xu Y."/>
        </authorList>
    </citation>
    <scope>NUCLEOTIDE SEQUENCE [LARGE SCALE GENOMIC DNA]</scope>
    <source>
        <strain evidence="4">cv. Dabenzi</strain>
    </source>
</reference>
<gene>
    <name evidence="3" type="ORF">CDL15_Pgr019164</name>
</gene>